<dbReference type="Proteomes" id="UP000707206">
    <property type="component" value="Unassembled WGS sequence"/>
</dbReference>
<dbReference type="RefSeq" id="WP_152573459.1">
    <property type="nucleotide sequence ID" value="NZ_VIKU02000001.1"/>
</dbReference>
<protein>
    <submittedName>
        <fullName evidence="1">Polymer-forming cytoskeletal protein</fullName>
    </submittedName>
</protein>
<dbReference type="AlphaFoldDB" id="A0A967AS66"/>
<proteinExistence type="predicted"/>
<organism evidence="1 2">
    <name type="scientific">Pelagihabitans pacificus</name>
    <dbReference type="NCBI Taxonomy" id="2696054"/>
    <lineage>
        <taxon>Bacteria</taxon>
        <taxon>Pseudomonadati</taxon>
        <taxon>Bacteroidota</taxon>
        <taxon>Flavobacteriia</taxon>
        <taxon>Flavobacteriales</taxon>
        <taxon>Flavobacteriaceae</taxon>
        <taxon>Pelagihabitans</taxon>
    </lineage>
</organism>
<comment type="caution">
    <text evidence="1">The sequence shown here is derived from an EMBL/GenBank/DDBJ whole genome shotgun (WGS) entry which is preliminary data.</text>
</comment>
<sequence length="391" mass="43298">MSAALIFIFNYNLELSTRQAVQSDLIDLCDSCTEFYLSDPDNFSDLRSEKRDLFDNGLICGFSKKKWGSYTVLTVQAFFKKDTIQKSAFVGPREGKDKLALVVCDWDEPLKISGLTKVIGPMKLPSSGYKMVNILGNNQLNKPQLSGAITKSSQSLPEITTVAPLMENTSGIRTNLSKIDKRSLLYNDFKETPIVIELDMGEQLNNLSFKGNVLIKSIDTLYIDSSTGLKDVIVQAPKIVIRKGFEGRAQFFAEKEIFVEEAVLLAYPSSLVVTSGNSLLDKKITLSKHSKLYGGVVMDATTFDEKEANKIIVEEDASITGTLFCNGRLQLQGTVRGTVHAHKLQLETKSGKYENTLLNSTIDAVNIPNGFIYPPLFKTQEKTPYGIAKTL</sequence>
<reference evidence="1" key="1">
    <citation type="submission" date="2019-07" db="EMBL/GenBank/DDBJ databases">
        <authorList>
            <person name="De-Chao Zhang Q."/>
        </authorList>
    </citation>
    <scope>NUCLEOTIDE SEQUENCE</scope>
    <source>
        <strain evidence="1">TP-CH-4</strain>
    </source>
</reference>
<keyword evidence="2" id="KW-1185">Reference proteome</keyword>
<gene>
    <name evidence="1" type="ORF">FK220_006605</name>
</gene>
<evidence type="ECO:0000313" key="1">
    <source>
        <dbReference type="EMBL" id="NHF59002.1"/>
    </source>
</evidence>
<accession>A0A967AS66</accession>
<name>A0A967AS66_9FLAO</name>
<dbReference type="EMBL" id="VIKU02000001">
    <property type="protein sequence ID" value="NHF59002.1"/>
    <property type="molecule type" value="Genomic_DNA"/>
</dbReference>
<evidence type="ECO:0000313" key="2">
    <source>
        <dbReference type="Proteomes" id="UP000707206"/>
    </source>
</evidence>
<reference evidence="1" key="2">
    <citation type="submission" date="2020-03" db="EMBL/GenBank/DDBJ databases">
        <title>Flavobacteriaceae bacterium strain TP-CH-4, a member of the family Flavobacteriaceae isolated from a deep-sea seamount.</title>
        <authorList>
            <person name="Zhang D.-C."/>
        </authorList>
    </citation>
    <scope>NUCLEOTIDE SEQUENCE</scope>
    <source>
        <strain evidence="1">TP-CH-4</strain>
    </source>
</reference>